<keyword evidence="4" id="KW-1185">Reference proteome</keyword>
<dbReference type="EMBL" id="PTIX01000002">
    <property type="protein sequence ID" value="PPK70298.1"/>
    <property type="molecule type" value="Genomic_DNA"/>
</dbReference>
<keyword evidence="1" id="KW-0238">DNA-binding</keyword>
<dbReference type="Pfam" id="PF13411">
    <property type="entry name" value="MerR_1"/>
    <property type="match status" value="1"/>
</dbReference>
<dbReference type="Gene3D" id="1.10.1660.10">
    <property type="match status" value="1"/>
</dbReference>
<dbReference type="Proteomes" id="UP000239203">
    <property type="component" value="Unassembled WGS sequence"/>
</dbReference>
<evidence type="ECO:0000313" key="4">
    <source>
        <dbReference type="Proteomes" id="UP000239203"/>
    </source>
</evidence>
<sequence length="283" mass="30523">MKMLALFTPRRQSREVLAGCPQWSGAGPSKLPRVAEYRIDDLARAAGTSVRNVRVYQDRELLPPPARQGRAAIYSDAHLARLRLILNMLDRGYAFAQIKEMLDAWRAGHSLADVLGLEEATGAAQAGEPPAVVTAAQLTRMFGAQLTPANIRAALELGVLERRGTQLVAPSLKLLEAGRDLVSLGVPLAEALGLAAELQAETDRVTALLVGLVRRYVLDPKGPDWLPGGDELPHFADVISRLHPLVMSALGAAVDRSARRVIPEIMGDRLIALAERAGDFGQE</sequence>
<evidence type="ECO:0000313" key="3">
    <source>
        <dbReference type="EMBL" id="PPK70298.1"/>
    </source>
</evidence>
<accession>A0A2S6GYL6</accession>
<dbReference type="InterPro" id="IPR009061">
    <property type="entry name" value="DNA-bd_dom_put_sf"/>
</dbReference>
<proteinExistence type="predicted"/>
<organism evidence="3 4">
    <name type="scientific">Actinokineospora auranticolor</name>
    <dbReference type="NCBI Taxonomy" id="155976"/>
    <lineage>
        <taxon>Bacteria</taxon>
        <taxon>Bacillati</taxon>
        <taxon>Actinomycetota</taxon>
        <taxon>Actinomycetes</taxon>
        <taxon>Pseudonocardiales</taxon>
        <taxon>Pseudonocardiaceae</taxon>
        <taxon>Actinokineospora</taxon>
    </lineage>
</organism>
<dbReference type="PANTHER" id="PTHR30204">
    <property type="entry name" value="REDOX-CYCLING DRUG-SENSING TRANSCRIPTIONAL ACTIVATOR SOXR"/>
    <property type="match status" value="1"/>
</dbReference>
<dbReference type="GO" id="GO:0003700">
    <property type="term" value="F:DNA-binding transcription factor activity"/>
    <property type="evidence" value="ECO:0007669"/>
    <property type="project" value="InterPro"/>
</dbReference>
<evidence type="ECO:0000259" key="2">
    <source>
        <dbReference type="PROSITE" id="PS50937"/>
    </source>
</evidence>
<gene>
    <name evidence="3" type="ORF">CLV40_102209</name>
</gene>
<dbReference type="InterPro" id="IPR047057">
    <property type="entry name" value="MerR_fam"/>
</dbReference>
<comment type="caution">
    <text evidence="3">The sequence shown here is derived from an EMBL/GenBank/DDBJ whole genome shotgun (WGS) entry which is preliminary data.</text>
</comment>
<dbReference type="SUPFAM" id="SSF46955">
    <property type="entry name" value="Putative DNA-binding domain"/>
    <property type="match status" value="1"/>
</dbReference>
<dbReference type="PROSITE" id="PS50937">
    <property type="entry name" value="HTH_MERR_2"/>
    <property type="match status" value="1"/>
</dbReference>
<name>A0A2S6GYL6_9PSEU</name>
<dbReference type="GO" id="GO:0003677">
    <property type="term" value="F:DNA binding"/>
    <property type="evidence" value="ECO:0007669"/>
    <property type="project" value="UniProtKB-KW"/>
</dbReference>
<feature type="domain" description="HTH merR-type" evidence="2">
    <location>
        <begin position="36"/>
        <end position="104"/>
    </location>
</feature>
<reference evidence="3 4" key="1">
    <citation type="submission" date="2018-02" db="EMBL/GenBank/DDBJ databases">
        <title>Genomic Encyclopedia of Archaeal and Bacterial Type Strains, Phase II (KMG-II): from individual species to whole genera.</title>
        <authorList>
            <person name="Goeker M."/>
        </authorList>
    </citation>
    <scope>NUCLEOTIDE SEQUENCE [LARGE SCALE GENOMIC DNA]</scope>
    <source>
        <strain evidence="3 4">YU 961-1</strain>
    </source>
</reference>
<dbReference type="InterPro" id="IPR000551">
    <property type="entry name" value="MerR-type_HTH_dom"/>
</dbReference>
<dbReference type="SMART" id="SM00422">
    <property type="entry name" value="HTH_MERR"/>
    <property type="match status" value="1"/>
</dbReference>
<dbReference type="AlphaFoldDB" id="A0A2S6GYL6"/>
<evidence type="ECO:0000256" key="1">
    <source>
        <dbReference type="ARBA" id="ARBA00023125"/>
    </source>
</evidence>
<protein>
    <submittedName>
        <fullName evidence="3">MerR-like DNA binding protein</fullName>
    </submittedName>
</protein>
<dbReference type="PANTHER" id="PTHR30204:SF93">
    <property type="entry name" value="HTH MERR-TYPE DOMAIN-CONTAINING PROTEIN"/>
    <property type="match status" value="1"/>
</dbReference>